<sequence length="73" mass="7889">QLPRVKVVSALITKALVAIDAQKTYGQSRNLLVAQRVSVRERTVPPVPKYCFGNLVAIAMTESSAAEGKNMGF</sequence>
<proteinExistence type="predicted"/>
<dbReference type="Gramene" id="OE9A076123T1">
    <property type="protein sequence ID" value="OE9A076123C1"/>
    <property type="gene ID" value="OE9A076123"/>
</dbReference>
<organism evidence="1 2">
    <name type="scientific">Olea europaea subsp. europaea</name>
    <dbReference type="NCBI Taxonomy" id="158383"/>
    <lineage>
        <taxon>Eukaryota</taxon>
        <taxon>Viridiplantae</taxon>
        <taxon>Streptophyta</taxon>
        <taxon>Embryophyta</taxon>
        <taxon>Tracheophyta</taxon>
        <taxon>Spermatophyta</taxon>
        <taxon>Magnoliopsida</taxon>
        <taxon>eudicotyledons</taxon>
        <taxon>Gunneridae</taxon>
        <taxon>Pentapetalae</taxon>
        <taxon>asterids</taxon>
        <taxon>lamiids</taxon>
        <taxon>Lamiales</taxon>
        <taxon>Oleaceae</taxon>
        <taxon>Oleeae</taxon>
        <taxon>Olea</taxon>
    </lineage>
</organism>
<keyword evidence="2" id="KW-1185">Reference proteome</keyword>
<dbReference type="Gene3D" id="3.30.559.10">
    <property type="entry name" value="Chloramphenicol acetyltransferase-like domain"/>
    <property type="match status" value="1"/>
</dbReference>
<dbReference type="Proteomes" id="UP000594638">
    <property type="component" value="Unassembled WGS sequence"/>
</dbReference>
<name>A0A8S0PW05_OLEEU</name>
<dbReference type="InterPro" id="IPR023213">
    <property type="entry name" value="CAT-like_dom_sf"/>
</dbReference>
<dbReference type="OrthoDB" id="671439at2759"/>
<protein>
    <submittedName>
        <fullName evidence="1">Uncharacterized protein</fullName>
    </submittedName>
</protein>
<dbReference type="AlphaFoldDB" id="A0A8S0PW05"/>
<evidence type="ECO:0000313" key="2">
    <source>
        <dbReference type="Proteomes" id="UP000594638"/>
    </source>
</evidence>
<comment type="caution">
    <text evidence="1">The sequence shown here is derived from an EMBL/GenBank/DDBJ whole genome shotgun (WGS) entry which is preliminary data.</text>
</comment>
<reference evidence="1 2" key="1">
    <citation type="submission" date="2019-12" db="EMBL/GenBank/DDBJ databases">
        <authorList>
            <person name="Alioto T."/>
            <person name="Alioto T."/>
            <person name="Gomez Garrido J."/>
        </authorList>
    </citation>
    <scope>NUCLEOTIDE SEQUENCE [LARGE SCALE GENOMIC DNA]</scope>
</reference>
<dbReference type="EMBL" id="CACTIH010000239">
    <property type="protein sequence ID" value="CAA2957787.1"/>
    <property type="molecule type" value="Genomic_DNA"/>
</dbReference>
<feature type="non-terminal residue" evidence="1">
    <location>
        <position position="1"/>
    </location>
</feature>
<accession>A0A8S0PW05</accession>
<gene>
    <name evidence="1" type="ORF">OLEA9_A076123</name>
</gene>
<evidence type="ECO:0000313" key="1">
    <source>
        <dbReference type="EMBL" id="CAA2957787.1"/>
    </source>
</evidence>